<keyword evidence="1" id="KW-0812">Transmembrane</keyword>
<keyword evidence="1" id="KW-1133">Transmembrane helix</keyword>
<gene>
    <name evidence="3" type="ORF">nbrc107697_02740</name>
</gene>
<dbReference type="EMBL" id="BJOU01000001">
    <property type="protein sequence ID" value="GED96235.1"/>
    <property type="molecule type" value="Genomic_DNA"/>
</dbReference>
<dbReference type="Proteomes" id="UP000444980">
    <property type="component" value="Unassembled WGS sequence"/>
</dbReference>
<dbReference type="Pfam" id="PF09925">
    <property type="entry name" value="DUF2157"/>
    <property type="match status" value="1"/>
</dbReference>
<feature type="transmembrane region" description="Helical" evidence="1">
    <location>
        <begin position="307"/>
        <end position="325"/>
    </location>
</feature>
<evidence type="ECO:0000259" key="2">
    <source>
        <dbReference type="Pfam" id="PF09925"/>
    </source>
</evidence>
<feature type="transmembrane region" description="Helical" evidence="1">
    <location>
        <begin position="193"/>
        <end position="211"/>
    </location>
</feature>
<feature type="transmembrane region" description="Helical" evidence="1">
    <location>
        <begin position="280"/>
        <end position="300"/>
    </location>
</feature>
<feature type="transmembrane region" description="Helical" evidence="1">
    <location>
        <begin position="70"/>
        <end position="89"/>
    </location>
</feature>
<keyword evidence="1" id="KW-0472">Membrane</keyword>
<accession>A0A7M3SUB1</accession>
<keyword evidence="4" id="KW-1185">Reference proteome</keyword>
<feature type="transmembrane region" description="Helical" evidence="1">
    <location>
        <begin position="168"/>
        <end position="186"/>
    </location>
</feature>
<dbReference type="InterPro" id="IPR018677">
    <property type="entry name" value="DUF2157"/>
</dbReference>
<dbReference type="OrthoDB" id="7353197at2"/>
<feature type="transmembrane region" description="Helical" evidence="1">
    <location>
        <begin position="43"/>
        <end position="64"/>
    </location>
</feature>
<feature type="transmembrane region" description="Helical" evidence="1">
    <location>
        <begin position="217"/>
        <end position="237"/>
    </location>
</feature>
<comment type="caution">
    <text evidence="3">The sequence shown here is derived from an EMBL/GenBank/DDBJ whole genome shotgun (WGS) entry which is preliminary data.</text>
</comment>
<reference evidence="4" key="1">
    <citation type="submission" date="2019-06" db="EMBL/GenBank/DDBJ databases">
        <title>Gordonia isolated from sludge of a wastewater treatment plant.</title>
        <authorList>
            <person name="Tamura T."/>
            <person name="Aoyama K."/>
            <person name="Kang Y."/>
            <person name="Saito S."/>
            <person name="Akiyama N."/>
            <person name="Yazawa K."/>
            <person name="Gonoi T."/>
            <person name="Mikami Y."/>
        </authorList>
    </citation>
    <scope>NUCLEOTIDE SEQUENCE [LARGE SCALE GENOMIC DNA]</scope>
    <source>
        <strain evidence="4">NBRC 107697</strain>
    </source>
</reference>
<dbReference type="AlphaFoldDB" id="A0A7M3SUB1"/>
<evidence type="ECO:0000256" key="1">
    <source>
        <dbReference type="SAM" id="Phobius"/>
    </source>
</evidence>
<feature type="transmembrane region" description="Helical" evidence="1">
    <location>
        <begin position="101"/>
        <end position="121"/>
    </location>
</feature>
<sequence length="365" mass="37362">MDYRDRVAADLDRWIADGLVAPGNREAILGSLPSRRRLDAVTALIWVAGVLLGLAVIAFIAANWDGIPRLVRFGLLIGGFLAAAVAAAVASRRGRVVVSDVLLTVAALVFAAAIGLTGQIFDLTGDPPAVPYGAGAAAIALGLVGASRGSLAVGVAAVLIGDSMVGTGSWPLPVSIIVAPLALVVALRWRSAVVAHVASIATLGALFWLTLRHDIGGWALIGLAVAVAAAAAVVEVVGRRVGESTIPAALARIPVSWFVFGALAFFVAGGYTDVFDDNTVLGLCHRVAWIAISAGLIAYGRFDRQPVLTALGVVSLIVACCALLHDLGLNLIVISLVFLGCSLVALVAGLVLRRDRSAPTSGGVR</sequence>
<feature type="domain" description="DUF2157" evidence="2">
    <location>
        <begin position="12"/>
        <end position="148"/>
    </location>
</feature>
<feature type="transmembrane region" description="Helical" evidence="1">
    <location>
        <begin position="249"/>
        <end position="268"/>
    </location>
</feature>
<dbReference type="RefSeq" id="WP_161925735.1">
    <property type="nucleotide sequence ID" value="NZ_BJOU01000001.1"/>
</dbReference>
<evidence type="ECO:0000313" key="3">
    <source>
        <dbReference type="EMBL" id="GED96235.1"/>
    </source>
</evidence>
<proteinExistence type="predicted"/>
<evidence type="ECO:0000313" key="4">
    <source>
        <dbReference type="Proteomes" id="UP000444980"/>
    </source>
</evidence>
<organism evidence="3 4">
    <name type="scientific">Gordonia crocea</name>
    <dbReference type="NCBI Taxonomy" id="589162"/>
    <lineage>
        <taxon>Bacteria</taxon>
        <taxon>Bacillati</taxon>
        <taxon>Actinomycetota</taxon>
        <taxon>Actinomycetes</taxon>
        <taxon>Mycobacteriales</taxon>
        <taxon>Gordoniaceae</taxon>
        <taxon>Gordonia</taxon>
    </lineage>
</organism>
<name>A0A7M3SUB1_9ACTN</name>
<protein>
    <recommendedName>
        <fullName evidence="2">DUF2157 domain-containing protein</fullName>
    </recommendedName>
</protein>
<feature type="transmembrane region" description="Helical" evidence="1">
    <location>
        <begin position="331"/>
        <end position="352"/>
    </location>
</feature>